<keyword evidence="1" id="KW-0808">Transferase</keyword>
<keyword evidence="2" id="KW-1185">Reference proteome</keyword>
<dbReference type="EC" id="2.1.1.287" evidence="1"/>
<evidence type="ECO:0000313" key="1">
    <source>
        <dbReference type="EMBL" id="KAJ1892125.1"/>
    </source>
</evidence>
<name>A0ACC1IBG0_9FUNG</name>
<dbReference type="Proteomes" id="UP001150581">
    <property type="component" value="Unassembled WGS sequence"/>
</dbReference>
<organism evidence="1 2">
    <name type="scientific">Kickxella alabastrina</name>
    <dbReference type="NCBI Taxonomy" id="61397"/>
    <lineage>
        <taxon>Eukaryota</taxon>
        <taxon>Fungi</taxon>
        <taxon>Fungi incertae sedis</taxon>
        <taxon>Zoopagomycota</taxon>
        <taxon>Kickxellomycotina</taxon>
        <taxon>Kickxellomycetes</taxon>
        <taxon>Kickxellales</taxon>
        <taxon>Kickxellaceae</taxon>
        <taxon>Kickxella</taxon>
    </lineage>
</organism>
<comment type="caution">
    <text evidence="1">The sequence shown here is derived from an EMBL/GenBank/DDBJ whole genome shotgun (WGS) entry which is preliminary data.</text>
</comment>
<dbReference type="EMBL" id="JANBPG010001045">
    <property type="protein sequence ID" value="KAJ1892125.1"/>
    <property type="molecule type" value="Genomic_DNA"/>
</dbReference>
<proteinExistence type="predicted"/>
<gene>
    <name evidence="1" type="primary">RRP8_1</name>
    <name evidence="1" type="ORF">LPJ66_006526</name>
</gene>
<keyword evidence="1" id="KW-0489">Methyltransferase</keyword>
<sequence length="337" mass="37382">MKQTANNLAAAGDDGSKSAISKTVDLSKVKRKSTNSQAQQRLKKVKEMLVAKRLQEKNQKLASTESDNNTGAGASQIQDQDQKQRQKQNQQQQHQNKSQSQLKKPAQKPSLTPPNKLSALQQKMQQKLKGARFRWINEALYTTTGDKAFEMVQGDPSIFEEYHQGFTAQVEKWPVNPVDMFIKQLQAQDPLVVADMGCGEARLAATVGAVHTVHSFDLVAYNDLITPCNVADVPLADGTADVVIFCLALMGTDFLKFIREANRILRTGGELKIAEVVSRISDVDAFVAELEGQGFKLKHKDAKNKMFIMLDFVKVRASPAKLTANPGLLKPCIYKRR</sequence>
<accession>A0ACC1IBG0</accession>
<protein>
    <submittedName>
        <fullName evidence="1">25S rRNA (Adenine645-N1)-methyltransferase</fullName>
        <ecNumber evidence="1">2.1.1.287</ecNumber>
    </submittedName>
</protein>
<evidence type="ECO:0000313" key="2">
    <source>
        <dbReference type="Proteomes" id="UP001150581"/>
    </source>
</evidence>
<reference evidence="1" key="1">
    <citation type="submission" date="2022-07" db="EMBL/GenBank/DDBJ databases">
        <title>Phylogenomic reconstructions and comparative analyses of Kickxellomycotina fungi.</title>
        <authorList>
            <person name="Reynolds N.K."/>
            <person name="Stajich J.E."/>
            <person name="Barry K."/>
            <person name="Grigoriev I.V."/>
            <person name="Crous P."/>
            <person name="Smith M.E."/>
        </authorList>
    </citation>
    <scope>NUCLEOTIDE SEQUENCE</scope>
    <source>
        <strain evidence="1">Benny 63K</strain>
    </source>
</reference>